<dbReference type="PROSITE" id="PS50075">
    <property type="entry name" value="CARRIER"/>
    <property type="match status" value="1"/>
</dbReference>
<dbReference type="SUPFAM" id="SSF56801">
    <property type="entry name" value="Acetyl-CoA synthetase-like"/>
    <property type="match status" value="1"/>
</dbReference>
<dbReference type="SUPFAM" id="SSF52777">
    <property type="entry name" value="CoA-dependent acyltransferases"/>
    <property type="match status" value="3"/>
</dbReference>
<dbReference type="GO" id="GO:0003824">
    <property type="term" value="F:catalytic activity"/>
    <property type="evidence" value="ECO:0007669"/>
    <property type="project" value="InterPro"/>
</dbReference>
<dbReference type="GO" id="GO:0017000">
    <property type="term" value="P:antibiotic biosynthetic process"/>
    <property type="evidence" value="ECO:0007669"/>
    <property type="project" value="UniProtKB-ARBA"/>
</dbReference>
<dbReference type="GO" id="GO:0008610">
    <property type="term" value="P:lipid biosynthetic process"/>
    <property type="evidence" value="ECO:0007669"/>
    <property type="project" value="UniProtKB-ARBA"/>
</dbReference>
<keyword evidence="3" id="KW-0597">Phosphoprotein</keyword>
<dbReference type="InterPro" id="IPR010060">
    <property type="entry name" value="NRPS_synth"/>
</dbReference>
<dbReference type="AlphaFoldDB" id="D6A1F0"/>
<dbReference type="Pfam" id="PF00550">
    <property type="entry name" value="PP-binding"/>
    <property type="match status" value="1"/>
</dbReference>
<dbReference type="PROSITE" id="PS00012">
    <property type="entry name" value="PHOSPHOPANTETHEINE"/>
    <property type="match status" value="1"/>
</dbReference>
<dbReference type="InterPro" id="IPR023213">
    <property type="entry name" value="CAT-like_dom_sf"/>
</dbReference>
<evidence type="ECO:0000256" key="2">
    <source>
        <dbReference type="ARBA" id="ARBA00022450"/>
    </source>
</evidence>
<gene>
    <name evidence="5" type="ORF">SSFG_00766</name>
</gene>
<comment type="cofactor">
    <cofactor evidence="1">
        <name>pantetheine 4'-phosphate</name>
        <dbReference type="ChEBI" id="CHEBI:47942"/>
    </cofactor>
</comment>
<name>D6A1F0_STRV1</name>
<evidence type="ECO:0000259" key="4">
    <source>
        <dbReference type="PROSITE" id="PS50075"/>
    </source>
</evidence>
<dbReference type="FunFam" id="1.10.1200.10:FF:000005">
    <property type="entry name" value="Nonribosomal peptide synthetase 1"/>
    <property type="match status" value="1"/>
</dbReference>
<dbReference type="InterPro" id="IPR001242">
    <property type="entry name" value="Condensation_dom"/>
</dbReference>
<proteinExistence type="predicted"/>
<dbReference type="EMBL" id="DS999641">
    <property type="protein sequence ID" value="EFE65512.2"/>
    <property type="molecule type" value="Genomic_DNA"/>
</dbReference>
<dbReference type="SUPFAM" id="SSF47336">
    <property type="entry name" value="ACP-like"/>
    <property type="match status" value="1"/>
</dbReference>
<sequence>MSARDVKSSLAHLDPYLREWLPEYMVPAAVVVLEALPLTVNGKVDRRALPVPEWERGGEVFRGPRDAREELLCGLFAEVLGVASVGIDDGFFELGGDSILSIQLVSRARRAGVVLSVRDVFEQQSVAGLVGVADWSGEGRAAGGGVVDEPVGVFAGLPIVSWLAERGGEWRGFNQSQVVRTPAGLSEAALRAGWRAVLEHHDGLRLRVVDAAAVPVGVEVLPAGEVRAGGCLVRVDAAGCAGEGAWRALVEREAVRAREALDPVAGAVVRLVWLDRGPAEWGALVIVAHHLVVDGVSWRVLVRLVWLDRGPAEWGALVIVAHHLVVDGVSWRVLLPDLAEAVTAAAAETAADAGAGSGADAGVVLAPVGTSVRRWSAEVARQARTPERVAELPWWRSVLAERTAVADGDLDPTRDTHGTAGSYAVALPAEVSRVVLTRTAGLFNAGVDDVLLTALALALSRWTARGDGAAGGGGGWVLDLESHGRDEELLPGADLSRTVGWFTSMYPVRVDAGPAAWREVTAGGPVVGAAIKRVKEQLRATPGRGSGFGMLRYLNPETAAALRGQLPPQIGFNYLGRFTTATGEEPTTTAGGGGGGGVDWGVLAAGVAGQCGRTPLGHVLEVNAVAQQDRAGGLVLRATWSWASRLLDGEAVRELAGLWAEALTGIARHTTDPGAGGLTPTDAALTTITQDELDELELELDLDDWENS</sequence>
<keyword evidence="2" id="KW-0596">Phosphopantetheine</keyword>
<dbReference type="SMART" id="SM00823">
    <property type="entry name" value="PKS_PP"/>
    <property type="match status" value="1"/>
</dbReference>
<reference evidence="6" key="1">
    <citation type="submission" date="2008-12" db="EMBL/GenBank/DDBJ databases">
        <title>Annotation of Streptomyces ghanaensis ATCC 14672.</title>
        <authorList>
            <consortium name="The Broad Institute Genome Sequencing Platform"/>
            <consortium name="Broad Institute Microbial Sequencing Center"/>
            <person name="Fischbach M."/>
            <person name="Ward D."/>
            <person name="Young S."/>
            <person name="Kodira C.D."/>
            <person name="Zeng Q."/>
            <person name="Koehrsen M."/>
            <person name="Godfrey P."/>
            <person name="Alvarado L."/>
            <person name="Berlin A.M."/>
            <person name="Borenstein D."/>
            <person name="Chen Z."/>
            <person name="Engels R."/>
            <person name="Freedman E."/>
            <person name="Gellesch M."/>
            <person name="Goldberg J."/>
            <person name="Griggs A."/>
            <person name="Gujja S."/>
            <person name="Heiman D.I."/>
            <person name="Hepburn T.A."/>
            <person name="Howarth C."/>
            <person name="Jen D."/>
            <person name="Larson L."/>
            <person name="Lewis B."/>
            <person name="Mehta T."/>
            <person name="Park D."/>
            <person name="Pearson M."/>
            <person name="Roberts A."/>
            <person name="Saif S."/>
            <person name="Shea T.D."/>
            <person name="Shenoy N."/>
            <person name="Sisk P."/>
            <person name="Stolte C."/>
            <person name="Sykes S.N."/>
            <person name="Walk T."/>
            <person name="White J."/>
            <person name="Yandava C."/>
            <person name="Straight P."/>
            <person name="Clardy J."/>
            <person name="Hung D."/>
            <person name="Kolter R."/>
            <person name="Mekalanos J."/>
            <person name="Walker S."/>
            <person name="Walsh C.T."/>
            <person name="Wieland B.L.C."/>
            <person name="Ilzarbe M."/>
            <person name="Galagan J."/>
            <person name="Nusbaum C."/>
            <person name="Birren B."/>
        </authorList>
    </citation>
    <scope>NUCLEOTIDE SEQUENCE [LARGE SCALE GENOMIC DNA]</scope>
    <source>
        <strain evidence="6">ATCC 14672 / DSM 40746 / JCM 4963 / KCTC 9882 / NRRL B-12104 / FH 1290</strain>
    </source>
</reference>
<dbReference type="PANTHER" id="PTHR45398">
    <property type="match status" value="1"/>
</dbReference>
<evidence type="ECO:0000313" key="6">
    <source>
        <dbReference type="Proteomes" id="UP000003824"/>
    </source>
</evidence>
<dbReference type="InterPro" id="IPR036736">
    <property type="entry name" value="ACP-like_sf"/>
</dbReference>
<dbReference type="Gene3D" id="3.30.300.30">
    <property type="match status" value="1"/>
</dbReference>
<feature type="domain" description="Carrier" evidence="4">
    <location>
        <begin position="63"/>
        <end position="137"/>
    </location>
</feature>
<dbReference type="InterPro" id="IPR006162">
    <property type="entry name" value="Ppantetheine_attach_site"/>
</dbReference>
<dbReference type="Pfam" id="PF00668">
    <property type="entry name" value="Condensation"/>
    <property type="match status" value="1"/>
</dbReference>
<protein>
    <submittedName>
        <fullName evidence="5">ATP-dependent alanine adenylase</fullName>
    </submittedName>
</protein>
<dbReference type="Proteomes" id="UP000003824">
    <property type="component" value="Unassembled WGS sequence"/>
</dbReference>
<dbReference type="NCBIfam" id="TIGR01720">
    <property type="entry name" value="NRPS-para261"/>
    <property type="match status" value="1"/>
</dbReference>
<dbReference type="InterPro" id="IPR009081">
    <property type="entry name" value="PP-bd_ACP"/>
</dbReference>
<organism evidence="5 6">
    <name type="scientific">Streptomyces viridosporus (strain ATCC 14672 / DSM 40746 / JCM 4963 / KCTC 9882 / NRRL B-12104 / FH 1290)</name>
    <name type="common">Streptomyces ghanaensis</name>
    <dbReference type="NCBI Taxonomy" id="566461"/>
    <lineage>
        <taxon>Bacteria</taxon>
        <taxon>Bacillati</taxon>
        <taxon>Actinomycetota</taxon>
        <taxon>Actinomycetes</taxon>
        <taxon>Kitasatosporales</taxon>
        <taxon>Streptomycetaceae</taxon>
        <taxon>Streptomyces</taxon>
    </lineage>
</organism>
<evidence type="ECO:0000256" key="3">
    <source>
        <dbReference type="ARBA" id="ARBA00022553"/>
    </source>
</evidence>
<dbReference type="Gene3D" id="3.40.50.1820">
    <property type="entry name" value="alpha/beta hydrolase"/>
    <property type="match status" value="1"/>
</dbReference>
<dbReference type="GO" id="GO:0031177">
    <property type="term" value="F:phosphopantetheine binding"/>
    <property type="evidence" value="ECO:0007669"/>
    <property type="project" value="InterPro"/>
</dbReference>
<dbReference type="Gene3D" id="3.30.559.30">
    <property type="entry name" value="Nonribosomal peptide synthetase, condensation domain"/>
    <property type="match status" value="1"/>
</dbReference>
<dbReference type="eggNOG" id="COG1020">
    <property type="taxonomic scope" value="Bacteria"/>
</dbReference>
<evidence type="ECO:0000256" key="1">
    <source>
        <dbReference type="ARBA" id="ARBA00001957"/>
    </source>
</evidence>
<dbReference type="PANTHER" id="PTHR45398:SF1">
    <property type="entry name" value="ENZYME, PUTATIVE (JCVI)-RELATED"/>
    <property type="match status" value="1"/>
</dbReference>
<dbReference type="Gene3D" id="3.30.559.10">
    <property type="entry name" value="Chloramphenicol acetyltransferase-like domain"/>
    <property type="match status" value="2"/>
</dbReference>
<evidence type="ECO:0000313" key="5">
    <source>
        <dbReference type="EMBL" id="EFE65512.2"/>
    </source>
</evidence>
<accession>D6A1F0</accession>
<dbReference type="InterPro" id="IPR029058">
    <property type="entry name" value="AB_hydrolase_fold"/>
</dbReference>
<dbReference type="InterPro" id="IPR045851">
    <property type="entry name" value="AMP-bd_C_sf"/>
</dbReference>
<dbReference type="InterPro" id="IPR020806">
    <property type="entry name" value="PKS_PP-bd"/>
</dbReference>